<keyword evidence="10 16" id="KW-0472">Membrane</keyword>
<evidence type="ECO:0000256" key="13">
    <source>
        <dbReference type="ARBA" id="ARBA00023224"/>
    </source>
</evidence>
<protein>
    <recommendedName>
        <fullName evidence="17">G-protein coupled receptors family 1 profile domain-containing protein</fullName>
    </recommendedName>
</protein>
<evidence type="ECO:0000256" key="3">
    <source>
        <dbReference type="ARBA" id="ARBA00022543"/>
    </source>
</evidence>
<evidence type="ECO:0000256" key="5">
    <source>
        <dbReference type="ARBA" id="ARBA00022692"/>
    </source>
</evidence>
<dbReference type="AlphaFoldDB" id="A0A553NPW5"/>
<keyword evidence="8" id="KW-0157">Chromophore</keyword>
<dbReference type="GO" id="GO:0007602">
    <property type="term" value="P:phototransduction"/>
    <property type="evidence" value="ECO:0007669"/>
    <property type="project" value="UniProtKB-KW"/>
</dbReference>
<evidence type="ECO:0000313" key="18">
    <source>
        <dbReference type="EMBL" id="TRY67483.1"/>
    </source>
</evidence>
<dbReference type="PANTHER" id="PTHR24240">
    <property type="entry name" value="OPSIN"/>
    <property type="match status" value="1"/>
</dbReference>
<comment type="caution">
    <text evidence="18">The sequence shown here is derived from an EMBL/GenBank/DDBJ whole genome shotgun (WGS) entry which is preliminary data.</text>
</comment>
<dbReference type="InterPro" id="IPR050125">
    <property type="entry name" value="GPCR_opsins"/>
</dbReference>
<dbReference type="GO" id="GO:0016020">
    <property type="term" value="C:membrane"/>
    <property type="evidence" value="ECO:0007669"/>
    <property type="project" value="UniProtKB-SubCell"/>
</dbReference>
<dbReference type="PRINTS" id="PR00237">
    <property type="entry name" value="GPCRRHODOPSN"/>
</dbReference>
<dbReference type="InterPro" id="IPR027430">
    <property type="entry name" value="Retinal_BS"/>
</dbReference>
<dbReference type="STRING" id="6832.A0A553NPW5"/>
<evidence type="ECO:0000256" key="9">
    <source>
        <dbReference type="ARBA" id="ARBA00023040"/>
    </source>
</evidence>
<keyword evidence="12 15" id="KW-0675">Receptor</keyword>
<evidence type="ECO:0000256" key="4">
    <source>
        <dbReference type="ARBA" id="ARBA00022606"/>
    </source>
</evidence>
<keyword evidence="5 15" id="KW-0812">Transmembrane</keyword>
<organism evidence="18 19">
    <name type="scientific">Tigriopus californicus</name>
    <name type="common">Marine copepod</name>
    <dbReference type="NCBI Taxonomy" id="6832"/>
    <lineage>
        <taxon>Eukaryota</taxon>
        <taxon>Metazoa</taxon>
        <taxon>Ecdysozoa</taxon>
        <taxon>Arthropoda</taxon>
        <taxon>Crustacea</taxon>
        <taxon>Multicrustacea</taxon>
        <taxon>Hexanauplia</taxon>
        <taxon>Copepoda</taxon>
        <taxon>Harpacticoida</taxon>
        <taxon>Harpacticidae</taxon>
        <taxon>Tigriopus</taxon>
    </lineage>
</organism>
<evidence type="ECO:0000256" key="11">
    <source>
        <dbReference type="ARBA" id="ARBA00023157"/>
    </source>
</evidence>
<dbReference type="PROSITE" id="PS00237">
    <property type="entry name" value="G_PROTEIN_RECEP_F1_1"/>
    <property type="match status" value="1"/>
</dbReference>
<evidence type="ECO:0000313" key="19">
    <source>
        <dbReference type="Proteomes" id="UP000318571"/>
    </source>
</evidence>
<feature type="transmembrane region" description="Helical" evidence="16">
    <location>
        <begin position="82"/>
        <end position="101"/>
    </location>
</feature>
<dbReference type="InterPro" id="IPR017452">
    <property type="entry name" value="GPCR_Rhodpsn_7TM"/>
</dbReference>
<keyword evidence="11" id="KW-1015">Disulfide bond</keyword>
<keyword evidence="4" id="KW-0716">Sensory transduction</keyword>
<keyword evidence="13 15" id="KW-0807">Transducer</keyword>
<dbReference type="PROSITE" id="PS50262">
    <property type="entry name" value="G_PROTEIN_RECEP_F1_2"/>
    <property type="match status" value="1"/>
</dbReference>
<keyword evidence="3" id="KW-0600">Photoreceptor protein</keyword>
<dbReference type="InterPro" id="IPR001760">
    <property type="entry name" value="Opsin"/>
</dbReference>
<sequence length="287" mass="32013">MFVINLALSDLIMMTTMGPPVTINVFMQRYWAWGAFGCKLYGFLGAVCGVVSILSMVVIGYDRYNVIVKGFNGVKITSGKALAILLAIWGYSIGISLPPLLDLWGGYSTEGMLFTCSYDYLNQDFNHKSYVLFGFFFCYLIPMTMIFFFYSSIVKAVWAHEHTLREQAKKMNVESLRSNTNQNAETAEVRIAKVAVTNVSLWAGIWSPYAFVVLMAVIGSKSSITPLMSQIPAFCAKTASCFNPIIYAMSHPKYREALTRELPCLGIEEHVDYDAGTTKETVKSEKA</sequence>
<evidence type="ECO:0000256" key="15">
    <source>
        <dbReference type="RuleBase" id="RU000688"/>
    </source>
</evidence>
<proteinExistence type="inferred from homology"/>
<evidence type="ECO:0000256" key="12">
    <source>
        <dbReference type="ARBA" id="ARBA00023170"/>
    </source>
</evidence>
<keyword evidence="14" id="KW-0844">Vision</keyword>
<dbReference type="OMA" id="TITWAPQ"/>
<dbReference type="PRINTS" id="PR00577">
    <property type="entry name" value="OPSINRH3RH4"/>
</dbReference>
<comment type="similarity">
    <text evidence="2 15">Belongs to the G-protein coupled receptor 1 family.</text>
</comment>
<name>A0A553NPW5_TIGCA</name>
<evidence type="ECO:0000256" key="6">
    <source>
        <dbReference type="ARBA" id="ARBA00022925"/>
    </source>
</evidence>
<keyword evidence="7 16" id="KW-1133">Transmembrane helix</keyword>
<feature type="transmembrane region" description="Helical" evidence="16">
    <location>
        <begin position="40"/>
        <end position="61"/>
    </location>
</feature>
<dbReference type="PROSITE" id="PS00238">
    <property type="entry name" value="OPSIN"/>
    <property type="match status" value="1"/>
</dbReference>
<evidence type="ECO:0000256" key="16">
    <source>
        <dbReference type="SAM" id="Phobius"/>
    </source>
</evidence>
<dbReference type="EMBL" id="VCGU01000011">
    <property type="protein sequence ID" value="TRY67483.1"/>
    <property type="molecule type" value="Genomic_DNA"/>
</dbReference>
<dbReference type="Pfam" id="PF00001">
    <property type="entry name" value="7tm_1"/>
    <property type="match status" value="1"/>
</dbReference>
<dbReference type="GO" id="GO:0007601">
    <property type="term" value="P:visual perception"/>
    <property type="evidence" value="ECO:0007669"/>
    <property type="project" value="UniProtKB-KW"/>
</dbReference>
<evidence type="ECO:0000256" key="7">
    <source>
        <dbReference type="ARBA" id="ARBA00022989"/>
    </source>
</evidence>
<dbReference type="GO" id="GO:0004930">
    <property type="term" value="F:G protein-coupled receptor activity"/>
    <property type="evidence" value="ECO:0007669"/>
    <property type="project" value="UniProtKB-KW"/>
</dbReference>
<feature type="domain" description="G-protein coupled receptors family 1 profile" evidence="17">
    <location>
        <begin position="1"/>
        <end position="247"/>
    </location>
</feature>
<keyword evidence="19" id="KW-1185">Reference proteome</keyword>
<evidence type="ECO:0000256" key="10">
    <source>
        <dbReference type="ARBA" id="ARBA00023136"/>
    </source>
</evidence>
<feature type="transmembrane region" description="Helical" evidence="16">
    <location>
        <begin position="199"/>
        <end position="219"/>
    </location>
</feature>
<feature type="transmembrane region" description="Helical" evidence="16">
    <location>
        <begin position="130"/>
        <end position="150"/>
    </location>
</feature>
<keyword evidence="6" id="KW-0681">Retinal protein</keyword>
<evidence type="ECO:0000256" key="2">
    <source>
        <dbReference type="ARBA" id="ARBA00010663"/>
    </source>
</evidence>
<evidence type="ECO:0000256" key="1">
    <source>
        <dbReference type="ARBA" id="ARBA00004141"/>
    </source>
</evidence>
<dbReference type="Proteomes" id="UP000318571">
    <property type="component" value="Chromosome 4"/>
</dbReference>
<dbReference type="InterPro" id="IPR000276">
    <property type="entry name" value="GPCR_Rhodpsn"/>
</dbReference>
<accession>A0A553NPW5</accession>
<dbReference type="GO" id="GO:0009881">
    <property type="term" value="F:photoreceptor activity"/>
    <property type="evidence" value="ECO:0007669"/>
    <property type="project" value="UniProtKB-KW"/>
</dbReference>
<evidence type="ECO:0000256" key="14">
    <source>
        <dbReference type="ARBA" id="ARBA00023305"/>
    </source>
</evidence>
<comment type="subcellular location">
    <subcellularLocation>
        <location evidence="1">Membrane</location>
        <topology evidence="1">Multi-pass membrane protein</topology>
    </subcellularLocation>
</comment>
<gene>
    <name evidence="18" type="ORF">TCAL_08048</name>
</gene>
<keyword evidence="9 15" id="KW-0297">G-protein coupled receptor</keyword>
<dbReference type="SUPFAM" id="SSF81321">
    <property type="entry name" value="Family A G protein-coupled receptor-like"/>
    <property type="match status" value="1"/>
</dbReference>
<dbReference type="Gene3D" id="1.20.1070.10">
    <property type="entry name" value="Rhodopsin 7-helix transmembrane proteins"/>
    <property type="match status" value="1"/>
</dbReference>
<reference evidence="18 19" key="1">
    <citation type="journal article" date="2018" name="Nat. Ecol. Evol.">
        <title>Genomic signatures of mitonuclear coevolution across populations of Tigriopus californicus.</title>
        <authorList>
            <person name="Barreto F.S."/>
            <person name="Watson E.T."/>
            <person name="Lima T.G."/>
            <person name="Willett C.S."/>
            <person name="Edmands S."/>
            <person name="Li W."/>
            <person name="Burton R.S."/>
        </authorList>
    </citation>
    <scope>NUCLEOTIDE SEQUENCE [LARGE SCALE GENOMIC DNA]</scope>
    <source>
        <strain evidence="18 19">San Diego</strain>
    </source>
</reference>
<evidence type="ECO:0000256" key="8">
    <source>
        <dbReference type="ARBA" id="ARBA00022991"/>
    </source>
</evidence>
<dbReference type="CDD" id="cd15079">
    <property type="entry name" value="7tmA_photoreceptors_insect"/>
    <property type="match status" value="1"/>
</dbReference>
<evidence type="ECO:0000259" key="17">
    <source>
        <dbReference type="PROSITE" id="PS50262"/>
    </source>
</evidence>